<proteinExistence type="predicted"/>
<keyword evidence="4" id="KW-0805">Transcription regulation</keyword>
<evidence type="ECO:0000256" key="8">
    <source>
        <dbReference type="PROSITE-ProRule" id="PRU01091"/>
    </source>
</evidence>
<evidence type="ECO:0000256" key="3">
    <source>
        <dbReference type="ARBA" id="ARBA00023012"/>
    </source>
</evidence>
<evidence type="ECO:0000256" key="4">
    <source>
        <dbReference type="ARBA" id="ARBA00023015"/>
    </source>
</evidence>
<dbReference type="InterPro" id="IPR001789">
    <property type="entry name" value="Sig_transdc_resp-reg_receiver"/>
</dbReference>
<keyword evidence="3" id="KW-0902">Two-component regulatory system</keyword>
<dbReference type="PROSITE" id="PS50110">
    <property type="entry name" value="RESPONSE_REGULATORY"/>
    <property type="match status" value="1"/>
</dbReference>
<organism evidence="11 12">
    <name type="scientific">Oceanobacillus kimchii</name>
    <dbReference type="NCBI Taxonomy" id="746691"/>
    <lineage>
        <taxon>Bacteria</taxon>
        <taxon>Bacillati</taxon>
        <taxon>Bacillota</taxon>
        <taxon>Bacilli</taxon>
        <taxon>Bacillales</taxon>
        <taxon>Bacillaceae</taxon>
        <taxon>Oceanobacillus</taxon>
    </lineage>
</organism>
<dbReference type="InterPro" id="IPR036388">
    <property type="entry name" value="WH-like_DNA-bd_sf"/>
</dbReference>
<dbReference type="InterPro" id="IPR016032">
    <property type="entry name" value="Sig_transdc_resp-reg_C-effctor"/>
</dbReference>
<gene>
    <name evidence="11" type="ORF">MACH08_37270</name>
</gene>
<dbReference type="InterPro" id="IPR001867">
    <property type="entry name" value="OmpR/PhoB-type_DNA-bd"/>
</dbReference>
<keyword evidence="6" id="KW-0804">Transcription</keyword>
<keyword evidence="5 8" id="KW-0238">DNA-binding</keyword>
<evidence type="ECO:0000313" key="11">
    <source>
        <dbReference type="EMBL" id="GLO67943.1"/>
    </source>
</evidence>
<dbReference type="Gene3D" id="3.40.50.2300">
    <property type="match status" value="1"/>
</dbReference>
<evidence type="ECO:0000256" key="5">
    <source>
        <dbReference type="ARBA" id="ARBA00023125"/>
    </source>
</evidence>
<dbReference type="SUPFAM" id="SSF52172">
    <property type="entry name" value="CheY-like"/>
    <property type="match status" value="1"/>
</dbReference>
<dbReference type="InterPro" id="IPR039420">
    <property type="entry name" value="WalR-like"/>
</dbReference>
<dbReference type="Pfam" id="PF00072">
    <property type="entry name" value="Response_reg"/>
    <property type="match status" value="1"/>
</dbReference>
<reference evidence="11 12" key="1">
    <citation type="submission" date="2023-02" db="EMBL/GenBank/DDBJ databases">
        <title>Oceanobacillus kimchii IFOP_LL358 isolated form Alexandrium catenella lab strain.</title>
        <authorList>
            <person name="Gajardo G."/>
            <person name="Ueki S."/>
            <person name="Maruyama F."/>
        </authorList>
    </citation>
    <scope>NUCLEOTIDE SEQUENCE [LARGE SCALE GENOMIC DNA]</scope>
    <source>
        <strain evidence="11 12">IFOP_LL358</strain>
    </source>
</reference>
<dbReference type="InterPro" id="IPR011006">
    <property type="entry name" value="CheY-like_superfamily"/>
</dbReference>
<evidence type="ECO:0000259" key="10">
    <source>
        <dbReference type="PROSITE" id="PS51755"/>
    </source>
</evidence>
<dbReference type="PROSITE" id="PS51755">
    <property type="entry name" value="OMPR_PHOB"/>
    <property type="match status" value="1"/>
</dbReference>
<comment type="caution">
    <text evidence="11">The sequence shown here is derived from an EMBL/GenBank/DDBJ whole genome shotgun (WGS) entry which is preliminary data.</text>
</comment>
<feature type="modified residue" description="4-aspartylphosphate" evidence="7">
    <location>
        <position position="58"/>
    </location>
</feature>
<evidence type="ECO:0000256" key="1">
    <source>
        <dbReference type="ARBA" id="ARBA00004496"/>
    </source>
</evidence>
<dbReference type="EMBL" id="BSKO01000001">
    <property type="protein sequence ID" value="GLO67943.1"/>
    <property type="molecule type" value="Genomic_DNA"/>
</dbReference>
<accession>A0ABQ5TM96</accession>
<dbReference type="CDD" id="cd17574">
    <property type="entry name" value="REC_OmpR"/>
    <property type="match status" value="1"/>
</dbReference>
<dbReference type="Gene3D" id="6.10.250.690">
    <property type="match status" value="1"/>
</dbReference>
<keyword evidence="12" id="KW-1185">Reference proteome</keyword>
<dbReference type="PANTHER" id="PTHR48111">
    <property type="entry name" value="REGULATOR OF RPOS"/>
    <property type="match status" value="1"/>
</dbReference>
<evidence type="ECO:0000259" key="9">
    <source>
        <dbReference type="PROSITE" id="PS50110"/>
    </source>
</evidence>
<feature type="DNA-binding region" description="OmpR/PhoB-type" evidence="8">
    <location>
        <begin position="139"/>
        <end position="238"/>
    </location>
</feature>
<dbReference type="SMART" id="SM00862">
    <property type="entry name" value="Trans_reg_C"/>
    <property type="match status" value="1"/>
</dbReference>
<comment type="subcellular location">
    <subcellularLocation>
        <location evidence="1">Cytoplasm</location>
    </subcellularLocation>
</comment>
<dbReference type="PANTHER" id="PTHR48111:SF52">
    <property type="entry name" value="TRANSCRIPTIONAL REGULATORY PROTEIN YVRH"/>
    <property type="match status" value="1"/>
</dbReference>
<dbReference type="SMART" id="SM00448">
    <property type="entry name" value="REC"/>
    <property type="match status" value="1"/>
</dbReference>
<dbReference type="GO" id="GO:0003677">
    <property type="term" value="F:DNA binding"/>
    <property type="evidence" value="ECO:0007669"/>
    <property type="project" value="UniProtKB-KW"/>
</dbReference>
<dbReference type="Gene3D" id="1.10.10.10">
    <property type="entry name" value="Winged helix-like DNA-binding domain superfamily/Winged helix DNA-binding domain"/>
    <property type="match status" value="1"/>
</dbReference>
<sequence>MIRMEKPRILIVDDEQDLCQLMKTTLNKEGFSEIETAGTLEEGWNTFQTFEPNLAILDVMLPDGEGFDLCRQIREVSRIPILFLSAKSDEVDKILGLAIGGDDYITKPFSPKEMAYRVKAQLRRAGVYTLDAAIEKVPAQGKTVGPFDINADETEVKKDNHVLELTAKEVGLMATFMRNPNQIISKETLFRNVWGEEFYGADNTLMVHIRRLREKVEDNPSKPSYIQTVKGLGYRFAATKAQAPV</sequence>
<protein>
    <submittedName>
        <fullName evidence="11">DNA-binding response regulator</fullName>
    </submittedName>
</protein>
<dbReference type="Proteomes" id="UP001275436">
    <property type="component" value="Unassembled WGS sequence"/>
</dbReference>
<evidence type="ECO:0000256" key="7">
    <source>
        <dbReference type="PROSITE-ProRule" id="PRU00169"/>
    </source>
</evidence>
<feature type="domain" description="OmpR/PhoB-type" evidence="10">
    <location>
        <begin position="139"/>
        <end position="238"/>
    </location>
</feature>
<dbReference type="CDD" id="cd00383">
    <property type="entry name" value="trans_reg_C"/>
    <property type="match status" value="1"/>
</dbReference>
<evidence type="ECO:0000256" key="2">
    <source>
        <dbReference type="ARBA" id="ARBA00022553"/>
    </source>
</evidence>
<evidence type="ECO:0000256" key="6">
    <source>
        <dbReference type="ARBA" id="ARBA00023163"/>
    </source>
</evidence>
<dbReference type="SUPFAM" id="SSF46894">
    <property type="entry name" value="C-terminal effector domain of the bipartite response regulators"/>
    <property type="match status" value="1"/>
</dbReference>
<evidence type="ECO:0000313" key="12">
    <source>
        <dbReference type="Proteomes" id="UP001275436"/>
    </source>
</evidence>
<name>A0ABQ5TM96_9BACI</name>
<keyword evidence="2 7" id="KW-0597">Phosphoprotein</keyword>
<feature type="domain" description="Response regulatory" evidence="9">
    <location>
        <begin position="8"/>
        <end position="122"/>
    </location>
</feature>
<dbReference type="Pfam" id="PF00486">
    <property type="entry name" value="Trans_reg_C"/>
    <property type="match status" value="1"/>
</dbReference>